<dbReference type="SUPFAM" id="SSF56672">
    <property type="entry name" value="DNA/RNA polymerases"/>
    <property type="match status" value="1"/>
</dbReference>
<dbReference type="Gene3D" id="2.40.70.10">
    <property type="entry name" value="Acid Proteases"/>
    <property type="match status" value="1"/>
</dbReference>
<comment type="caution">
    <text evidence="4">The sequence shown here is derived from an EMBL/GenBank/DDBJ whole genome shotgun (WGS) entry which is preliminary data.</text>
</comment>
<dbReference type="InterPro" id="IPR008042">
    <property type="entry name" value="Retrotrans_Pao"/>
</dbReference>
<dbReference type="InterPro" id="IPR043502">
    <property type="entry name" value="DNA/RNA_pol_sf"/>
</dbReference>
<dbReference type="InterPro" id="IPR001878">
    <property type="entry name" value="Znf_CCHC"/>
</dbReference>
<gene>
    <name evidence="4" type="ORF">ODALV1_LOCUS22468</name>
</gene>
<evidence type="ECO:0000259" key="3">
    <source>
        <dbReference type="PROSITE" id="PS50158"/>
    </source>
</evidence>
<keyword evidence="1" id="KW-0863">Zinc-finger</keyword>
<organism evidence="4 5">
    <name type="scientific">Orchesella dallaii</name>
    <dbReference type="NCBI Taxonomy" id="48710"/>
    <lineage>
        <taxon>Eukaryota</taxon>
        <taxon>Metazoa</taxon>
        <taxon>Ecdysozoa</taxon>
        <taxon>Arthropoda</taxon>
        <taxon>Hexapoda</taxon>
        <taxon>Collembola</taxon>
        <taxon>Entomobryomorpha</taxon>
        <taxon>Entomobryoidea</taxon>
        <taxon>Orchesellidae</taxon>
        <taxon>Orchesellinae</taxon>
        <taxon>Orchesella</taxon>
    </lineage>
</organism>
<dbReference type="CDD" id="cd00303">
    <property type="entry name" value="retropepsin_like"/>
    <property type="match status" value="1"/>
</dbReference>
<reference evidence="4 5" key="1">
    <citation type="submission" date="2024-08" db="EMBL/GenBank/DDBJ databases">
        <authorList>
            <person name="Cucini C."/>
            <person name="Frati F."/>
        </authorList>
    </citation>
    <scope>NUCLEOTIDE SEQUENCE [LARGE SCALE GENOMIC DNA]</scope>
</reference>
<feature type="region of interest" description="Disordered" evidence="2">
    <location>
        <begin position="1"/>
        <end position="26"/>
    </location>
</feature>
<keyword evidence="1" id="KW-0479">Metal-binding</keyword>
<feature type="compositionally biased region" description="Polar residues" evidence="2">
    <location>
        <begin position="8"/>
        <end position="20"/>
    </location>
</feature>
<evidence type="ECO:0000313" key="5">
    <source>
        <dbReference type="Proteomes" id="UP001642540"/>
    </source>
</evidence>
<dbReference type="InterPro" id="IPR021109">
    <property type="entry name" value="Peptidase_aspartic_dom_sf"/>
</dbReference>
<dbReference type="Proteomes" id="UP001642540">
    <property type="component" value="Unassembled WGS sequence"/>
</dbReference>
<feature type="region of interest" description="Disordered" evidence="2">
    <location>
        <begin position="96"/>
        <end position="126"/>
    </location>
</feature>
<evidence type="ECO:0000256" key="2">
    <source>
        <dbReference type="SAM" id="MobiDB-lite"/>
    </source>
</evidence>
<dbReference type="CDD" id="cd01644">
    <property type="entry name" value="RT_pepA17"/>
    <property type="match status" value="1"/>
</dbReference>
<dbReference type="EMBL" id="CAXLJM020000075">
    <property type="protein sequence ID" value="CAL8128699.1"/>
    <property type="molecule type" value="Genomic_DNA"/>
</dbReference>
<name>A0ABP1RI42_9HEXA</name>
<sequence length="881" mass="99247">MAIAASGPSGTMKQQPPRNRQQSHHIQHADKCSLKCSENHFLFRCPTFTGFNVQQRLDHVKKSSLCYNCLRPGHSVSRCPSKHTCRTCGKKHNSLIHITPGNSEKEKDKENKDPAAPGPQSQAFSYHGKESQDIATSLLATAIVRVGGNTGDQLCRVLVDGGSSTSFITSACAKRLGLQVKPADTEITGLSASSVGSATGVCAFVMKPHFKSNLSYQVDALIMSQITSKLPTQSFSAASFTHLHDLQLADPQFHTSSPVDILLGSDIFWTLLENEKRCGFRNQPIAVKTTLGWLVAGPYNLQNRPRVNSFITNVQLDETLKMFWETENSPEPVESFSPQEKACEEFYITNTVRELTSGRFITPIPWKSPRPEIGESRAMAMRRLLQMEKRLSTTTTNEKKNKDNQHYKCEYIKFMNEYKFLGHMSLVPSEEISNPRNMVYYIPHHFVLKNDSTTTKFRVVFDGSAKSSTGVSINDAMMIGATVQPSLFVIVLRFRMNPVAFCGDIEKMYRQILIPDDDRDMHRILWRDNQNDPITEYKLNTVTYGTAAAPFLATRTPNHLADLEQEKYPLAAPLVKKSCYMDDLQGGSENTTAAITTTKEIINLCNSAGFNIRKWSSNDPVLLDSIPIELRETNEPVPLQHDIGVKTLGIHWHPKEDNYKFKINIPNDATATYTKRIILSEMSQLFDPLGWLAPVTIKAKILMQQIWKLQIDWDVALPENIQQEWIRHKSSLKTLELIKIPRYVFPESYVAKYLVGYADASERAYAAVIYIASIRLDQSVHFSILTSKTRVAPLKSTTIPRLELNAAVLLAEVMTNVQQALDINFDKILAFSDSTITLAWINSDPLRWKTYVKNRVTRIQELLPTTAWAHIRGENNPADCI</sequence>
<feature type="domain" description="CCHC-type" evidence="3">
    <location>
        <begin position="66"/>
        <end position="81"/>
    </location>
</feature>
<keyword evidence="1" id="KW-0862">Zinc</keyword>
<dbReference type="PROSITE" id="PS50158">
    <property type="entry name" value="ZF_CCHC"/>
    <property type="match status" value="1"/>
</dbReference>
<accession>A0ABP1RI42</accession>
<feature type="compositionally biased region" description="Basic and acidic residues" evidence="2">
    <location>
        <begin position="103"/>
        <end position="113"/>
    </location>
</feature>
<evidence type="ECO:0000313" key="4">
    <source>
        <dbReference type="EMBL" id="CAL8128699.1"/>
    </source>
</evidence>
<protein>
    <recommendedName>
        <fullName evidence="3">CCHC-type domain-containing protein</fullName>
    </recommendedName>
</protein>
<dbReference type="Pfam" id="PF05380">
    <property type="entry name" value="Peptidase_A17"/>
    <property type="match status" value="1"/>
</dbReference>
<dbReference type="PANTHER" id="PTHR47331">
    <property type="entry name" value="PHD-TYPE DOMAIN-CONTAINING PROTEIN"/>
    <property type="match status" value="1"/>
</dbReference>
<evidence type="ECO:0000256" key="1">
    <source>
        <dbReference type="PROSITE-ProRule" id="PRU00047"/>
    </source>
</evidence>
<proteinExistence type="predicted"/>
<keyword evidence="5" id="KW-1185">Reference proteome</keyword>
<dbReference type="PANTHER" id="PTHR47331:SF5">
    <property type="entry name" value="RIBONUCLEASE H"/>
    <property type="match status" value="1"/>
</dbReference>